<gene>
    <name evidence="1" type="ORF">GXY80_12675</name>
</gene>
<dbReference type="AlphaFoldDB" id="A0A971M5K1"/>
<dbReference type="Proteomes" id="UP000777265">
    <property type="component" value="Unassembled WGS sequence"/>
</dbReference>
<dbReference type="EMBL" id="JAAYEE010000234">
    <property type="protein sequence ID" value="NLW36310.1"/>
    <property type="molecule type" value="Genomic_DNA"/>
</dbReference>
<proteinExistence type="predicted"/>
<evidence type="ECO:0000313" key="2">
    <source>
        <dbReference type="Proteomes" id="UP000777265"/>
    </source>
</evidence>
<feature type="non-terminal residue" evidence="1">
    <location>
        <position position="1"/>
    </location>
</feature>
<comment type="caution">
    <text evidence="1">The sequence shown here is derived from an EMBL/GenBank/DDBJ whole genome shotgun (WGS) entry which is preliminary data.</text>
</comment>
<reference evidence="1" key="2">
    <citation type="submission" date="2020-01" db="EMBL/GenBank/DDBJ databases">
        <authorList>
            <person name="Campanaro S."/>
        </authorList>
    </citation>
    <scope>NUCLEOTIDE SEQUENCE</scope>
    <source>
        <strain evidence="1">AS06rmzACSIP_7</strain>
    </source>
</reference>
<name>A0A971M5K1_9BACT</name>
<evidence type="ECO:0000313" key="1">
    <source>
        <dbReference type="EMBL" id="NLW36310.1"/>
    </source>
</evidence>
<protein>
    <submittedName>
        <fullName evidence="1">Uncharacterized protein</fullName>
    </submittedName>
</protein>
<accession>A0A971M5K1</accession>
<reference evidence="1" key="1">
    <citation type="journal article" date="2020" name="Biotechnol. Biofuels">
        <title>New insights from the biogas microbiome by comprehensive genome-resolved metagenomics of nearly 1600 species originating from multiple anaerobic digesters.</title>
        <authorList>
            <person name="Campanaro S."/>
            <person name="Treu L."/>
            <person name="Rodriguez-R L.M."/>
            <person name="Kovalovszki A."/>
            <person name="Ziels R.M."/>
            <person name="Maus I."/>
            <person name="Zhu X."/>
            <person name="Kougias P.G."/>
            <person name="Basile A."/>
            <person name="Luo G."/>
            <person name="Schluter A."/>
            <person name="Konstantinidis K.T."/>
            <person name="Angelidaki I."/>
        </authorList>
    </citation>
    <scope>NUCLEOTIDE SEQUENCE</scope>
    <source>
        <strain evidence="1">AS06rmzACSIP_7</strain>
    </source>
</reference>
<organism evidence="1 2">
    <name type="scientific">Syntrophorhabdus aromaticivorans</name>
    <dbReference type="NCBI Taxonomy" id="328301"/>
    <lineage>
        <taxon>Bacteria</taxon>
        <taxon>Pseudomonadati</taxon>
        <taxon>Thermodesulfobacteriota</taxon>
        <taxon>Syntrophorhabdia</taxon>
        <taxon>Syntrophorhabdales</taxon>
        <taxon>Syntrophorhabdaceae</taxon>
        <taxon>Syntrophorhabdus</taxon>
    </lineage>
</organism>
<sequence>LFWKTVLSRIPEAEHLRDIDFHSKGVTDELLEILTGTGKAFNLSTKFWAEHMGLPYHQASIRKREFGKGRQPTVAFQPASDATGTGHHETGVRGMEITHKRSFTRYGYADFLRDDRPYAIVHRVWPGTQRILTWGDPHMAAGIGRAAGFCGSAGFEWFEPLSFKGKKGSGVPGGRELYEPEALRLGTRDWTKFRYTYRLWGRLAYNPEANPESWRRWLRATYGNAAAAVEQALGSASRVLPFVLLTHAPSVANNVYWPEMYTNIPLVRGSDTVENPYAREGWSANADFDMEPPYNFGNTSPLDPVLVYKVNEFAEDVLQGRRTGRLSPMEIAERMDALADEAERALAEAESNVPDTTDPDFRRLAADVRIQAGTGRFFARKFRAALAYCLYEKNGSGTLLAEAASLYRSARDAWTGVVEASESVYKNDITFGYPPYTRGHWADRIADIDADLAAVEALAAQHPAGEGDTRTLADWLAPLTRGPRPELQHLLLAGYVKGQPVEIQADIAEGDSTRQVWLHYRHVDQSDLYRTVKMTKAGTSYTATIVGEYTDSPYPLQYFFEIRTEAGDAWMVPGYAQDLSNQPYYVIQAEK</sequence>